<organism evidence="8 9">
    <name type="scientific">Endocarpon pusillum</name>
    <dbReference type="NCBI Taxonomy" id="364733"/>
    <lineage>
        <taxon>Eukaryota</taxon>
        <taxon>Fungi</taxon>
        <taxon>Dikarya</taxon>
        <taxon>Ascomycota</taxon>
        <taxon>Pezizomycotina</taxon>
        <taxon>Eurotiomycetes</taxon>
        <taxon>Chaetothyriomycetidae</taxon>
        <taxon>Verrucariales</taxon>
        <taxon>Verrucariaceae</taxon>
        <taxon>Endocarpon</taxon>
    </lineage>
</organism>
<dbReference type="Proteomes" id="UP000606974">
    <property type="component" value="Unassembled WGS sequence"/>
</dbReference>
<dbReference type="EMBL" id="JAACFV010000108">
    <property type="protein sequence ID" value="KAF7505466.1"/>
    <property type="molecule type" value="Genomic_DNA"/>
</dbReference>
<feature type="region of interest" description="Disordered" evidence="6">
    <location>
        <begin position="322"/>
        <end position="353"/>
    </location>
</feature>
<dbReference type="InterPro" id="IPR014016">
    <property type="entry name" value="UvrD-like_ATP-bd"/>
</dbReference>
<evidence type="ECO:0000256" key="1">
    <source>
        <dbReference type="ARBA" id="ARBA00022741"/>
    </source>
</evidence>
<keyword evidence="4 5" id="KW-0067">ATP-binding</keyword>
<feature type="domain" description="UvrD-like helicase ATP-binding" evidence="7">
    <location>
        <begin position="183"/>
        <end position="566"/>
    </location>
</feature>
<reference evidence="8" key="1">
    <citation type="submission" date="2020-02" db="EMBL/GenBank/DDBJ databases">
        <authorList>
            <person name="Palmer J.M."/>
        </authorList>
    </citation>
    <scope>NUCLEOTIDE SEQUENCE</scope>
    <source>
        <strain evidence="8">EPUS1.4</strain>
        <tissue evidence="8">Thallus</tissue>
    </source>
</reference>
<name>A0A8H7E3Q0_9EURO</name>
<dbReference type="AlphaFoldDB" id="A0A8H7E3Q0"/>
<evidence type="ECO:0000256" key="2">
    <source>
        <dbReference type="ARBA" id="ARBA00022801"/>
    </source>
</evidence>
<keyword evidence="9" id="KW-1185">Reference proteome</keyword>
<dbReference type="PANTHER" id="PTHR21529:SF4">
    <property type="entry name" value="TPR AND ANKYRIN REPEAT-CONTAINING PROTEIN 1"/>
    <property type="match status" value="1"/>
</dbReference>
<dbReference type="GO" id="GO:0016787">
    <property type="term" value="F:hydrolase activity"/>
    <property type="evidence" value="ECO:0007669"/>
    <property type="project" value="UniProtKB-UniRule"/>
</dbReference>
<evidence type="ECO:0000313" key="9">
    <source>
        <dbReference type="Proteomes" id="UP000606974"/>
    </source>
</evidence>
<accession>A0A8H7E3Q0</accession>
<dbReference type="GO" id="GO:0004386">
    <property type="term" value="F:helicase activity"/>
    <property type="evidence" value="ECO:0007669"/>
    <property type="project" value="UniProtKB-UniRule"/>
</dbReference>
<dbReference type="PROSITE" id="PS51198">
    <property type="entry name" value="UVRD_HELICASE_ATP_BIND"/>
    <property type="match status" value="1"/>
</dbReference>
<proteinExistence type="predicted"/>
<dbReference type="InterPro" id="IPR039904">
    <property type="entry name" value="TRANK1"/>
</dbReference>
<dbReference type="SUPFAM" id="SSF52540">
    <property type="entry name" value="P-loop containing nucleoside triphosphate hydrolases"/>
    <property type="match status" value="1"/>
</dbReference>
<dbReference type="Pfam" id="PF00580">
    <property type="entry name" value="UvrD-helicase"/>
    <property type="match status" value="1"/>
</dbReference>
<dbReference type="Gene3D" id="1.25.40.10">
    <property type="entry name" value="Tetratricopeptide repeat domain"/>
    <property type="match status" value="1"/>
</dbReference>
<keyword evidence="1 5" id="KW-0547">Nucleotide-binding</keyword>
<evidence type="ECO:0000256" key="5">
    <source>
        <dbReference type="PROSITE-ProRule" id="PRU00560"/>
    </source>
</evidence>
<dbReference type="InterPro" id="IPR014017">
    <property type="entry name" value="DNA_helicase_UvrD-like_C"/>
</dbReference>
<dbReference type="Gene3D" id="3.40.50.300">
    <property type="entry name" value="P-loop containing nucleotide triphosphate hydrolases"/>
    <property type="match status" value="2"/>
</dbReference>
<evidence type="ECO:0000256" key="4">
    <source>
        <dbReference type="ARBA" id="ARBA00022840"/>
    </source>
</evidence>
<gene>
    <name evidence="8" type="ORF">GJ744_000713</name>
</gene>
<sequence length="1116" mass="127681">MPEPVVDIVRIFGSIEQKLRELASGSWLHPRLYYPAGSEEQRKKLRVPLAATRCNAQISILWQIDIASDDTAHTECQVVKIWEIGDKTELAQVIDRVVLLQKSYPDELVTQCRQKALEDAAKNLLPRSFTSHSDTAKPGEVVQRLDVRTVDREVLQMVNRFYTLTEPMIRSVLANDLWAEYPFDFSGDETRVILHFDTSNLILGRSGTGKTTCLVFKLLAKYTAGCALMEERSPRQLLLTRSAELANKLKDYIDRLLRALPKISIDAGQEQETELPLPDVGTEDDQPSTIFQLQNRSFPFVCTFDRLLELFENTVNYVDREGFPVMNEDEKDDTPEKDQSNQSESSEEENPWWQPSTKSTIAQYVDSQSFRLDYWPRFPANLVKNLPVELAFAEIIGVIKGSISCRETLKPLSREAYSELSSRVAPAFTLESERSQVYNLFEEYQALKLQRREMDGIDRVTKLIKAVRDNQRLKDCMGATFDEIYIDEVQDLRCLDIELLLSILNEGRAFHFAGDTAQTISQDSHFRFQDIKALFYDHFASAASLANQPELLRPRLFMLAKNYRSHQGILGLASLVMEMLWNGFPETVDKLEPEIGQIHGPLPVFFLNCNVQMLASADTSSDEHPKRTLDFGAEQAIIVRDQSTKAKLQAELKDQALILTVLQSKGMEFEDVFLWNFFTDSPCPGGWRCLHTLKTKSGNFDSKRYAAMCSELKQFYVAVTRTRIRLSIIESEEILAVRVADHLKHDVSSPLVEVTTSSDPDFLKELLSLRSVSHDPEKWSHRGHELMQRKQHDDAVICFRRAKDKRGETCATAYIFEEKGRHLTSSGDTGAARDYFRSAIQNFLELDMITEAVRCLEKLEEYQEAALLWVQSEHPLRAAPLFAKAGMFKEASDHFHKARNYDKAADALRQGDLAENLVSYVTENQKKLSSRSFKSHSRICIWLLQHKKIGSHMLTPAIRLLGSPKEQEQAFVAYEMHDQLADLYVEQRKFKERLLLFFRIGKLGQALKAITDLSPADNNSTSVKETQQRVQNYYFAGQIVCPHQDEVHIPHQLRSSNSDWISAQRLITSKQRDFSFEKIEAIKNSVVRQFLQLHSLLNLRHLGLVSSLDGHTIQRY</sequence>
<dbReference type="PANTHER" id="PTHR21529">
    <property type="entry name" value="MAMMARY TURMOR VIRUS RECEPTOR HOMOLOG 1, 2 MTVR1, 2"/>
    <property type="match status" value="1"/>
</dbReference>
<dbReference type="Pfam" id="PF13361">
    <property type="entry name" value="UvrD_C"/>
    <property type="match status" value="1"/>
</dbReference>
<evidence type="ECO:0000313" key="8">
    <source>
        <dbReference type="EMBL" id="KAF7505466.1"/>
    </source>
</evidence>
<protein>
    <recommendedName>
        <fullName evidence="7">UvrD-like helicase ATP-binding domain-containing protein</fullName>
    </recommendedName>
</protein>
<feature type="binding site" evidence="5">
    <location>
        <begin position="204"/>
        <end position="211"/>
    </location>
    <ligand>
        <name>ATP</name>
        <dbReference type="ChEBI" id="CHEBI:30616"/>
    </ligand>
</feature>
<evidence type="ECO:0000256" key="6">
    <source>
        <dbReference type="SAM" id="MobiDB-lite"/>
    </source>
</evidence>
<keyword evidence="2 5" id="KW-0378">Hydrolase</keyword>
<dbReference type="InterPro" id="IPR027417">
    <property type="entry name" value="P-loop_NTPase"/>
</dbReference>
<keyword evidence="3 5" id="KW-0347">Helicase</keyword>
<comment type="caution">
    <text evidence="8">The sequence shown here is derived from an EMBL/GenBank/DDBJ whole genome shotgun (WGS) entry which is preliminary data.</text>
</comment>
<dbReference type="InterPro" id="IPR011990">
    <property type="entry name" value="TPR-like_helical_dom_sf"/>
</dbReference>
<evidence type="ECO:0000259" key="7">
    <source>
        <dbReference type="PROSITE" id="PS51198"/>
    </source>
</evidence>
<dbReference type="OrthoDB" id="3156807at2759"/>
<dbReference type="SUPFAM" id="SSF48452">
    <property type="entry name" value="TPR-like"/>
    <property type="match status" value="1"/>
</dbReference>
<evidence type="ECO:0000256" key="3">
    <source>
        <dbReference type="ARBA" id="ARBA00022806"/>
    </source>
</evidence>
<dbReference type="GO" id="GO:0005524">
    <property type="term" value="F:ATP binding"/>
    <property type="evidence" value="ECO:0007669"/>
    <property type="project" value="UniProtKB-UniRule"/>
</dbReference>